<keyword evidence="2" id="KW-1185">Reference proteome</keyword>
<dbReference type="Proteomes" id="UP000683360">
    <property type="component" value="Unassembled WGS sequence"/>
</dbReference>
<protein>
    <submittedName>
        <fullName evidence="1">Uncharacterized protein</fullName>
    </submittedName>
</protein>
<name>A0A8S3QKM8_MYTED</name>
<gene>
    <name evidence="1" type="ORF">MEDL_12104</name>
</gene>
<dbReference type="EMBL" id="CAJPWZ010000644">
    <property type="protein sequence ID" value="CAG2197327.1"/>
    <property type="molecule type" value="Genomic_DNA"/>
</dbReference>
<sequence>MEAYKAALKNSAFCGPEVMQNGIEKREVGKIEHVGKNDQFVKVDHVVKQEHVKVDQFVKPENVKADEVVKRNQFAKVENFRRKRRCKSISAQSINEISDLEVSVFFYHNINLLDLGKLEGLI</sequence>
<dbReference type="OrthoDB" id="983542at2759"/>
<reference evidence="1" key="1">
    <citation type="submission" date="2021-03" db="EMBL/GenBank/DDBJ databases">
        <authorList>
            <person name="Bekaert M."/>
        </authorList>
    </citation>
    <scope>NUCLEOTIDE SEQUENCE</scope>
</reference>
<evidence type="ECO:0000313" key="2">
    <source>
        <dbReference type="Proteomes" id="UP000683360"/>
    </source>
</evidence>
<comment type="caution">
    <text evidence="1">The sequence shown here is derived from an EMBL/GenBank/DDBJ whole genome shotgun (WGS) entry which is preliminary data.</text>
</comment>
<organism evidence="1 2">
    <name type="scientific">Mytilus edulis</name>
    <name type="common">Blue mussel</name>
    <dbReference type="NCBI Taxonomy" id="6550"/>
    <lineage>
        <taxon>Eukaryota</taxon>
        <taxon>Metazoa</taxon>
        <taxon>Spiralia</taxon>
        <taxon>Lophotrochozoa</taxon>
        <taxon>Mollusca</taxon>
        <taxon>Bivalvia</taxon>
        <taxon>Autobranchia</taxon>
        <taxon>Pteriomorphia</taxon>
        <taxon>Mytilida</taxon>
        <taxon>Mytiloidea</taxon>
        <taxon>Mytilidae</taxon>
        <taxon>Mytilinae</taxon>
        <taxon>Mytilus</taxon>
    </lineage>
</organism>
<evidence type="ECO:0000313" key="1">
    <source>
        <dbReference type="EMBL" id="CAG2197327.1"/>
    </source>
</evidence>
<proteinExistence type="predicted"/>
<dbReference type="AlphaFoldDB" id="A0A8S3QKM8"/>
<accession>A0A8S3QKM8</accession>